<dbReference type="GO" id="GO:0046872">
    <property type="term" value="F:metal ion binding"/>
    <property type="evidence" value="ECO:0007669"/>
    <property type="project" value="UniProtKB-UniRule"/>
</dbReference>
<dbReference type="EMBL" id="FMXO01000006">
    <property type="protein sequence ID" value="SDB26751.1"/>
    <property type="molecule type" value="Genomic_DNA"/>
</dbReference>
<name>A0A1G6C1L2_9BACT</name>
<feature type="binding site" evidence="6">
    <location>
        <begin position="141"/>
        <end position="142"/>
    </location>
    <ligand>
        <name>NAD(+)</name>
        <dbReference type="ChEBI" id="CHEBI:57540"/>
    </ligand>
</feature>
<reference evidence="7 8" key="1">
    <citation type="submission" date="2016-10" db="EMBL/GenBank/DDBJ databases">
        <authorList>
            <person name="de Groot N.N."/>
        </authorList>
    </citation>
    <scope>NUCLEOTIDE SEQUENCE [LARGE SCALE GENOMIC DNA]</scope>
    <source>
        <strain evidence="7 8">ASO4-2</strain>
    </source>
</reference>
<evidence type="ECO:0000256" key="2">
    <source>
        <dbReference type="ARBA" id="ARBA00022777"/>
    </source>
</evidence>
<dbReference type="HAMAP" id="MF_00361">
    <property type="entry name" value="NAD_kinase"/>
    <property type="match status" value="1"/>
</dbReference>
<dbReference type="GO" id="GO:0051287">
    <property type="term" value="F:NAD binding"/>
    <property type="evidence" value="ECO:0007669"/>
    <property type="project" value="UniProtKB-ARBA"/>
</dbReference>
<proteinExistence type="inferred from homology"/>
<comment type="similarity">
    <text evidence="6">Belongs to the NAD kinase family.</text>
</comment>
<sequence>MNNFHPGSVLLVAKRDHVEALNLAGEISEWLSGRGVVNSVSENVDDLASRLPRSWPTPTLILVLGGDGTMISVIRKLASNHIAILGINFARVGFLTECSKDSWQPMLDGIFEHGAMISSRMLLDVRLIRDSRTMLSTIVVNDIVVGRGRLARLINLELFFEEERIAALRADGLILSTPTGSSAYSYSAGGPLVYPEMDVICTTPICSFLTEIKPFVFPAERTIQVRIDEYTMEAFLTLDGQSGYPLIKGDQVHVTRSQCRMNLVTSSGYSYFQKLRAKGFLQES</sequence>
<dbReference type="RefSeq" id="WP_161946212.1">
    <property type="nucleotide sequence ID" value="NZ_FMXO01000006.1"/>
</dbReference>
<evidence type="ECO:0000313" key="8">
    <source>
        <dbReference type="Proteomes" id="UP000198771"/>
    </source>
</evidence>
<dbReference type="AlphaFoldDB" id="A0A1G6C1L2"/>
<dbReference type="Gene3D" id="3.40.50.10330">
    <property type="entry name" value="Probable inorganic polyphosphate/atp-NAD kinase, domain 1"/>
    <property type="match status" value="1"/>
</dbReference>
<comment type="function">
    <text evidence="6">Involved in the regulation of the intracellular balance of NAD and NADP, and is a key enzyme in the biosynthesis of NADP. Catalyzes specifically the phosphorylation on 2'-hydroxyl of the adenosine moiety of NAD to yield NADP.</text>
</comment>
<dbReference type="PANTHER" id="PTHR20275:SF0">
    <property type="entry name" value="NAD KINASE"/>
    <property type="match status" value="1"/>
</dbReference>
<keyword evidence="6" id="KW-0963">Cytoplasm</keyword>
<keyword evidence="8" id="KW-1185">Reference proteome</keyword>
<dbReference type="Pfam" id="PF01513">
    <property type="entry name" value="NAD_kinase"/>
    <property type="match status" value="1"/>
</dbReference>
<dbReference type="OrthoDB" id="9774737at2"/>
<feature type="binding site" evidence="6">
    <location>
        <position position="169"/>
    </location>
    <ligand>
        <name>NAD(+)</name>
        <dbReference type="ChEBI" id="CHEBI:57540"/>
    </ligand>
</feature>
<feature type="active site" description="Proton acceptor" evidence="6">
    <location>
        <position position="67"/>
    </location>
</feature>
<accession>A0A1G6C1L2</accession>
<keyword evidence="4 6" id="KW-0520">NAD</keyword>
<keyword evidence="3 6" id="KW-0521">NADP</keyword>
<dbReference type="GO" id="GO:0006741">
    <property type="term" value="P:NADP+ biosynthetic process"/>
    <property type="evidence" value="ECO:0007669"/>
    <property type="project" value="UniProtKB-UniRule"/>
</dbReference>
<evidence type="ECO:0000313" key="7">
    <source>
        <dbReference type="EMBL" id="SDB26751.1"/>
    </source>
</evidence>
<feature type="binding site" evidence="6">
    <location>
        <position position="152"/>
    </location>
    <ligand>
        <name>NAD(+)</name>
        <dbReference type="ChEBI" id="CHEBI:57540"/>
    </ligand>
</feature>
<dbReference type="GO" id="GO:0003951">
    <property type="term" value="F:NAD+ kinase activity"/>
    <property type="evidence" value="ECO:0007669"/>
    <property type="project" value="UniProtKB-UniRule"/>
</dbReference>
<organism evidence="7 8">
    <name type="scientific">Desulfonatronum thiosulfatophilum</name>
    <dbReference type="NCBI Taxonomy" id="617002"/>
    <lineage>
        <taxon>Bacteria</taxon>
        <taxon>Pseudomonadati</taxon>
        <taxon>Thermodesulfobacteriota</taxon>
        <taxon>Desulfovibrionia</taxon>
        <taxon>Desulfovibrionales</taxon>
        <taxon>Desulfonatronaceae</taxon>
        <taxon>Desulfonatronum</taxon>
    </lineage>
</organism>
<evidence type="ECO:0000256" key="1">
    <source>
        <dbReference type="ARBA" id="ARBA00022679"/>
    </source>
</evidence>
<dbReference type="Gene3D" id="2.60.200.30">
    <property type="entry name" value="Probable inorganic polyphosphate/atp-NAD kinase, domain 2"/>
    <property type="match status" value="1"/>
</dbReference>
<keyword evidence="2 6" id="KW-0418">Kinase</keyword>
<dbReference type="GO" id="GO:0005524">
    <property type="term" value="F:ATP binding"/>
    <property type="evidence" value="ECO:0007669"/>
    <property type="project" value="UniProtKB-KW"/>
</dbReference>
<evidence type="ECO:0000256" key="3">
    <source>
        <dbReference type="ARBA" id="ARBA00022857"/>
    </source>
</evidence>
<comment type="caution">
    <text evidence="6">Lacks conserved residue(s) required for the propagation of feature annotation.</text>
</comment>
<feature type="binding site" evidence="6">
    <location>
        <begin position="67"/>
        <end position="68"/>
    </location>
    <ligand>
        <name>NAD(+)</name>
        <dbReference type="ChEBI" id="CHEBI:57540"/>
    </ligand>
</feature>
<keyword evidence="6" id="KW-0067">ATP-binding</keyword>
<feature type="binding site" evidence="6">
    <location>
        <begin position="182"/>
        <end position="187"/>
    </location>
    <ligand>
        <name>NAD(+)</name>
        <dbReference type="ChEBI" id="CHEBI:57540"/>
    </ligand>
</feature>
<dbReference type="InterPro" id="IPR002504">
    <property type="entry name" value="NADK"/>
</dbReference>
<dbReference type="GO" id="GO:0019674">
    <property type="term" value="P:NAD+ metabolic process"/>
    <property type="evidence" value="ECO:0007669"/>
    <property type="project" value="InterPro"/>
</dbReference>
<dbReference type="Pfam" id="PF20143">
    <property type="entry name" value="NAD_kinase_C"/>
    <property type="match status" value="1"/>
</dbReference>
<evidence type="ECO:0000256" key="5">
    <source>
        <dbReference type="ARBA" id="ARBA00047925"/>
    </source>
</evidence>
<dbReference type="Proteomes" id="UP000198771">
    <property type="component" value="Unassembled WGS sequence"/>
</dbReference>
<feature type="binding site" evidence="6">
    <location>
        <position position="171"/>
    </location>
    <ligand>
        <name>NAD(+)</name>
        <dbReference type="ChEBI" id="CHEBI:57540"/>
    </ligand>
</feature>
<dbReference type="PANTHER" id="PTHR20275">
    <property type="entry name" value="NAD KINASE"/>
    <property type="match status" value="1"/>
</dbReference>
<comment type="catalytic activity">
    <reaction evidence="5 6">
        <text>NAD(+) + ATP = ADP + NADP(+) + H(+)</text>
        <dbReference type="Rhea" id="RHEA:18629"/>
        <dbReference type="ChEBI" id="CHEBI:15378"/>
        <dbReference type="ChEBI" id="CHEBI:30616"/>
        <dbReference type="ChEBI" id="CHEBI:57540"/>
        <dbReference type="ChEBI" id="CHEBI:58349"/>
        <dbReference type="ChEBI" id="CHEBI:456216"/>
        <dbReference type="EC" id="2.7.1.23"/>
    </reaction>
</comment>
<feature type="binding site" evidence="6">
    <location>
        <position position="241"/>
    </location>
    <ligand>
        <name>NAD(+)</name>
        <dbReference type="ChEBI" id="CHEBI:57540"/>
    </ligand>
</feature>
<keyword evidence="6" id="KW-0547">Nucleotide-binding</keyword>
<dbReference type="SUPFAM" id="SSF111331">
    <property type="entry name" value="NAD kinase/diacylglycerol kinase-like"/>
    <property type="match status" value="1"/>
</dbReference>
<dbReference type="InterPro" id="IPR017437">
    <property type="entry name" value="ATP-NAD_kinase_PpnK-typ_C"/>
</dbReference>
<dbReference type="InterPro" id="IPR017438">
    <property type="entry name" value="ATP-NAD_kinase_N"/>
</dbReference>
<evidence type="ECO:0000256" key="4">
    <source>
        <dbReference type="ARBA" id="ARBA00023027"/>
    </source>
</evidence>
<comment type="subcellular location">
    <subcellularLocation>
        <location evidence="6">Cytoplasm</location>
    </subcellularLocation>
</comment>
<dbReference type="GO" id="GO:0005737">
    <property type="term" value="C:cytoplasm"/>
    <property type="evidence" value="ECO:0007669"/>
    <property type="project" value="UniProtKB-SubCell"/>
</dbReference>
<dbReference type="STRING" id="617002.SAMN05660653_01286"/>
<dbReference type="InterPro" id="IPR016064">
    <property type="entry name" value="NAD/diacylglycerol_kinase_sf"/>
</dbReference>
<evidence type="ECO:0000256" key="6">
    <source>
        <dbReference type="HAMAP-Rule" id="MF_00361"/>
    </source>
</evidence>
<comment type="cofactor">
    <cofactor evidence="6">
        <name>a divalent metal cation</name>
        <dbReference type="ChEBI" id="CHEBI:60240"/>
    </cofactor>
</comment>
<keyword evidence="1 6" id="KW-0808">Transferase</keyword>
<gene>
    <name evidence="6" type="primary">nadK</name>
    <name evidence="7" type="ORF">SAMN05660653_01286</name>
</gene>
<protein>
    <recommendedName>
        <fullName evidence="6">NAD kinase</fullName>
        <ecNumber evidence="6">2.7.1.23</ecNumber>
    </recommendedName>
    <alternativeName>
        <fullName evidence="6">ATP-dependent NAD kinase</fullName>
    </alternativeName>
</protein>
<dbReference type="EC" id="2.7.1.23" evidence="6"/>